<evidence type="ECO:0000259" key="7">
    <source>
        <dbReference type="Pfam" id="PF13193"/>
    </source>
</evidence>
<dbReference type="PANTHER" id="PTHR24095">
    <property type="entry name" value="ACETYL-COENZYME A SYNTHETASE"/>
    <property type="match status" value="1"/>
</dbReference>
<reference evidence="9" key="1">
    <citation type="submission" date="2013-08" db="EMBL/GenBank/DDBJ databases">
        <title>Intrasporangium oryzae NRRL B-24470.</title>
        <authorList>
            <person name="Liu H."/>
            <person name="Wang G."/>
        </authorList>
    </citation>
    <scope>NUCLEOTIDE SEQUENCE [LARGE SCALE GENOMIC DNA]</scope>
    <source>
        <strain evidence="9">Q5-1</strain>
    </source>
</reference>
<dbReference type="PATRIC" id="fig|584657.3.peg.816"/>
<dbReference type="EMBL" id="AWQS01000018">
    <property type="protein sequence ID" value="EWT07202.1"/>
    <property type="molecule type" value="Genomic_DNA"/>
</dbReference>
<evidence type="ECO:0000256" key="4">
    <source>
        <dbReference type="ARBA" id="ARBA00022840"/>
    </source>
</evidence>
<dbReference type="EC" id="6.2.1.1" evidence="1"/>
<dbReference type="Gene3D" id="3.30.300.30">
    <property type="match status" value="1"/>
</dbReference>
<dbReference type="Proteomes" id="UP000019494">
    <property type="component" value="Unassembled WGS sequence"/>
</dbReference>
<keyword evidence="9" id="KW-1185">Reference proteome</keyword>
<comment type="caution">
    <text evidence="8">The sequence shown here is derived from an EMBL/GenBank/DDBJ whole genome shotgun (WGS) entry which is preliminary data.</text>
</comment>
<sequence>MPESRGPWLPDLERWRPVVELLEWERRPDAVYEPSGLRGTWLPGGRLNAATTCVDRHAAVYGSSVAISWEGEPGDVRQLTYAELSVEVSSLAAALEGLGVGPGDVVALHLGLLPETVIAMLACARIGAVHAMVPTPLPTEALADRLAALSPKVLFTQDGAWRRGTVLPLKVRADEAVSAASAVEHTIVVRRTGIDIAWYEGDCWYHDLLGPRSLEPPHDAPALASEHPLLLVNLAHRRGRPVVVTHGTGPLLLAAAALHEGGLGDGDRTWCAGDPSWLAVQTHGIYGPLSQGGTIVLYEGTLDVPTHARAWEIIGRHEVTTLLTTPSVLRMMQAWSVSLEPLPPTPTLRRVVTFGEPGGPALQEWVSQSLGEGELAAADGWGQVELCGIVHVHDGLDGAAVPDAGLCVVDAEGRPVADGDPGELVLTRAWPSMVAESGTAPAATDVHWTTFPGWYWTGDRVRVGDAGHLEFLGRTDEVLSLSGQLVSITEVTEQLLDHPFVHRADVVERRDQQGGRYLAAAVVLDDERRTADVESLAHEVLESVRETLGGVARPRMLVVLDRFGDEIGREERRRVLASLPFADTPEPKHVTWDQVLAASRNLPMA</sequence>
<dbReference type="GO" id="GO:0006085">
    <property type="term" value="P:acetyl-CoA biosynthetic process"/>
    <property type="evidence" value="ECO:0007669"/>
    <property type="project" value="TreeGrafter"/>
</dbReference>
<dbReference type="InterPro" id="IPR042099">
    <property type="entry name" value="ANL_N_sf"/>
</dbReference>
<evidence type="ECO:0000313" key="9">
    <source>
        <dbReference type="Proteomes" id="UP000019494"/>
    </source>
</evidence>
<keyword evidence="3" id="KW-0547">Nucleotide-binding</keyword>
<dbReference type="InterPro" id="IPR025110">
    <property type="entry name" value="AMP-bd_C"/>
</dbReference>
<dbReference type="GO" id="GO:0005829">
    <property type="term" value="C:cytosol"/>
    <property type="evidence" value="ECO:0007669"/>
    <property type="project" value="TreeGrafter"/>
</dbReference>
<dbReference type="Pfam" id="PF13193">
    <property type="entry name" value="AMP-binding_C"/>
    <property type="match status" value="1"/>
</dbReference>
<evidence type="ECO:0000256" key="2">
    <source>
        <dbReference type="ARBA" id="ARBA00022598"/>
    </source>
</evidence>
<dbReference type="GO" id="GO:0005524">
    <property type="term" value="F:ATP binding"/>
    <property type="evidence" value="ECO:0007669"/>
    <property type="project" value="UniProtKB-KW"/>
</dbReference>
<dbReference type="AlphaFoldDB" id="W9GQ71"/>
<dbReference type="Pfam" id="PF00501">
    <property type="entry name" value="AMP-binding"/>
    <property type="match status" value="1"/>
</dbReference>
<name>W9GQ71_9MICO</name>
<feature type="domain" description="AMP-binding enzyme C-terminal" evidence="7">
    <location>
        <begin position="491"/>
        <end position="562"/>
    </location>
</feature>
<proteinExistence type="predicted"/>
<evidence type="ECO:0000259" key="6">
    <source>
        <dbReference type="Pfam" id="PF00501"/>
    </source>
</evidence>
<dbReference type="OrthoDB" id="9803968at2"/>
<gene>
    <name evidence="8" type="ORF">N864_09695</name>
</gene>
<organism evidence="8 9">
    <name type="scientific">Intrasporangium chromatireducens Q5-1</name>
    <dbReference type="NCBI Taxonomy" id="584657"/>
    <lineage>
        <taxon>Bacteria</taxon>
        <taxon>Bacillati</taxon>
        <taxon>Actinomycetota</taxon>
        <taxon>Actinomycetes</taxon>
        <taxon>Micrococcales</taxon>
        <taxon>Intrasporangiaceae</taxon>
        <taxon>Intrasporangium</taxon>
    </lineage>
</organism>
<dbReference type="InterPro" id="IPR045851">
    <property type="entry name" value="AMP-bd_C_sf"/>
</dbReference>
<evidence type="ECO:0000256" key="5">
    <source>
        <dbReference type="ARBA" id="ARBA00022990"/>
    </source>
</evidence>
<keyword evidence="2" id="KW-0436">Ligase</keyword>
<dbReference type="InterPro" id="IPR000873">
    <property type="entry name" value="AMP-dep_synth/lig_dom"/>
</dbReference>
<protein>
    <recommendedName>
        <fullName evidence="1">acetate--CoA ligase</fullName>
        <ecNumber evidence="1">6.2.1.1</ecNumber>
    </recommendedName>
</protein>
<keyword evidence="5" id="KW-0007">Acetylation</keyword>
<evidence type="ECO:0000256" key="1">
    <source>
        <dbReference type="ARBA" id="ARBA00013275"/>
    </source>
</evidence>
<keyword evidence="4" id="KW-0067">ATP-binding</keyword>
<evidence type="ECO:0000256" key="3">
    <source>
        <dbReference type="ARBA" id="ARBA00022741"/>
    </source>
</evidence>
<dbReference type="RefSeq" id="WP_051518172.1">
    <property type="nucleotide sequence ID" value="NZ_AWQS01000018.1"/>
</dbReference>
<dbReference type="PANTHER" id="PTHR24095:SF14">
    <property type="entry name" value="ACETYL-COENZYME A SYNTHETASE 1"/>
    <property type="match status" value="1"/>
</dbReference>
<accession>W9GQ71</accession>
<dbReference type="SUPFAM" id="SSF56801">
    <property type="entry name" value="Acetyl-CoA synthetase-like"/>
    <property type="match status" value="1"/>
</dbReference>
<dbReference type="GO" id="GO:0003987">
    <property type="term" value="F:acetate-CoA ligase activity"/>
    <property type="evidence" value="ECO:0007669"/>
    <property type="project" value="UniProtKB-EC"/>
</dbReference>
<feature type="domain" description="AMP-dependent synthetase/ligase" evidence="6">
    <location>
        <begin position="55"/>
        <end position="427"/>
    </location>
</feature>
<dbReference type="Gene3D" id="3.40.50.12780">
    <property type="entry name" value="N-terminal domain of ligase-like"/>
    <property type="match status" value="1"/>
</dbReference>
<evidence type="ECO:0000313" key="8">
    <source>
        <dbReference type="EMBL" id="EWT07202.1"/>
    </source>
</evidence>